<proteinExistence type="predicted"/>
<dbReference type="WBParaSite" id="ACAC_0000959801-mRNA-1">
    <property type="protein sequence ID" value="ACAC_0000959801-mRNA-1"/>
    <property type="gene ID" value="ACAC_0000959801"/>
</dbReference>
<reference evidence="1" key="1">
    <citation type="submission" date="2012-09" db="EMBL/GenBank/DDBJ databases">
        <authorList>
            <person name="Martin A.A."/>
        </authorList>
    </citation>
    <scope>NUCLEOTIDE SEQUENCE</scope>
</reference>
<accession>A0A158PAK4</accession>
<dbReference type="Proteomes" id="UP000035642">
    <property type="component" value="Unassembled WGS sequence"/>
</dbReference>
<protein>
    <submittedName>
        <fullName evidence="2">Retrovirus-related Pol polyprotein from transposon TNT 1-94</fullName>
    </submittedName>
</protein>
<dbReference type="AlphaFoldDB" id="A0A158PAK4"/>
<name>A0A158PAK4_ANGCA</name>
<keyword evidence="1" id="KW-1185">Reference proteome</keyword>
<sequence>MKRSNWDLHEAKVEDISKAILKDREVEFVGKQCLVLGICMISENEYHRHLHIDQMTAFYPRTISRETSFSERSRRKVSVPAIISTFAYTLDVCLDAIASVSRFVIGTNEMCPPPNFNPLKAAAFLFIDHPRCTMRMIRVITLTVTLLTYFYDVKVYILGKLKLEEGAALSESNCGSPEAWHKPSWNSRTYVECPEPKPPISTSPPEAEIEPNNQKVRYLFGMLAQIPKFQWSHIALLYFKPAVFSYSRLSTISSRLKYAGFRTTTQNLEKTSAKNSIREAVSKMEWRRYGQVLSEAVSNQFYILQSDILDVLHGEIERLATVTLVTDRNESIRLECSLELKDFVNRTQVLQYSFLIPGLFTSHIPCFKVAFV</sequence>
<evidence type="ECO:0000313" key="1">
    <source>
        <dbReference type="Proteomes" id="UP000035642"/>
    </source>
</evidence>
<reference evidence="2" key="2">
    <citation type="submission" date="2016-04" db="UniProtKB">
        <authorList>
            <consortium name="WormBaseParasite"/>
        </authorList>
    </citation>
    <scope>IDENTIFICATION</scope>
</reference>
<evidence type="ECO:0000313" key="2">
    <source>
        <dbReference type="WBParaSite" id="ACAC_0000959801-mRNA-1"/>
    </source>
</evidence>
<organism evidence="1 2">
    <name type="scientific">Angiostrongylus cantonensis</name>
    <name type="common">Rat lungworm</name>
    <dbReference type="NCBI Taxonomy" id="6313"/>
    <lineage>
        <taxon>Eukaryota</taxon>
        <taxon>Metazoa</taxon>
        <taxon>Ecdysozoa</taxon>
        <taxon>Nematoda</taxon>
        <taxon>Chromadorea</taxon>
        <taxon>Rhabditida</taxon>
        <taxon>Rhabditina</taxon>
        <taxon>Rhabditomorpha</taxon>
        <taxon>Strongyloidea</taxon>
        <taxon>Metastrongylidae</taxon>
        <taxon>Angiostrongylus</taxon>
    </lineage>
</organism>